<dbReference type="EMBL" id="BLLF01000406">
    <property type="protein sequence ID" value="GFH11461.1"/>
    <property type="molecule type" value="Genomic_DNA"/>
</dbReference>
<keyword evidence="2" id="KW-1185">Reference proteome</keyword>
<comment type="caution">
    <text evidence="1">The sequence shown here is derived from an EMBL/GenBank/DDBJ whole genome shotgun (WGS) entry which is preliminary data.</text>
</comment>
<evidence type="ECO:0000313" key="2">
    <source>
        <dbReference type="Proteomes" id="UP000485058"/>
    </source>
</evidence>
<accession>A0A699YPG8</accession>
<name>A0A699YPG8_HAELA</name>
<dbReference type="Proteomes" id="UP000485058">
    <property type="component" value="Unassembled WGS sequence"/>
</dbReference>
<proteinExistence type="predicted"/>
<dbReference type="AlphaFoldDB" id="A0A699YPG8"/>
<organism evidence="1 2">
    <name type="scientific">Haematococcus lacustris</name>
    <name type="common">Green alga</name>
    <name type="synonym">Haematococcus pluvialis</name>
    <dbReference type="NCBI Taxonomy" id="44745"/>
    <lineage>
        <taxon>Eukaryota</taxon>
        <taxon>Viridiplantae</taxon>
        <taxon>Chlorophyta</taxon>
        <taxon>core chlorophytes</taxon>
        <taxon>Chlorophyceae</taxon>
        <taxon>CS clade</taxon>
        <taxon>Chlamydomonadales</taxon>
        <taxon>Haematococcaceae</taxon>
        <taxon>Haematococcus</taxon>
    </lineage>
</organism>
<sequence length="61" mass="6539">MLPAATSSKEWSALCTLAVAARATFALRATQLWPLLIALTAAALQKLQEEALREEAEAAQQ</sequence>
<gene>
    <name evidence="1" type="ORF">HaLaN_06961</name>
</gene>
<protein>
    <submittedName>
        <fullName evidence="1">Uncharacterized protein</fullName>
    </submittedName>
</protein>
<evidence type="ECO:0000313" key="1">
    <source>
        <dbReference type="EMBL" id="GFH11461.1"/>
    </source>
</evidence>
<reference evidence="1 2" key="1">
    <citation type="submission" date="2020-02" db="EMBL/GenBank/DDBJ databases">
        <title>Draft genome sequence of Haematococcus lacustris strain NIES-144.</title>
        <authorList>
            <person name="Morimoto D."/>
            <person name="Nakagawa S."/>
            <person name="Yoshida T."/>
            <person name="Sawayama S."/>
        </authorList>
    </citation>
    <scope>NUCLEOTIDE SEQUENCE [LARGE SCALE GENOMIC DNA]</scope>
    <source>
        <strain evidence="1 2">NIES-144</strain>
    </source>
</reference>
<feature type="non-terminal residue" evidence="1">
    <location>
        <position position="61"/>
    </location>
</feature>